<accession>A0A370WV15</accession>
<dbReference type="Proteomes" id="UP000255334">
    <property type="component" value="Unassembled WGS sequence"/>
</dbReference>
<dbReference type="InterPro" id="IPR041669">
    <property type="entry name" value="TetR_C_15"/>
</dbReference>
<feature type="DNA-binding region" description="H-T-H motif" evidence="2">
    <location>
        <begin position="41"/>
        <end position="60"/>
    </location>
</feature>
<gene>
    <name evidence="4" type="ORF">DWU99_20205</name>
</gene>
<dbReference type="Gene3D" id="1.10.357.10">
    <property type="entry name" value="Tetracycline Repressor, domain 2"/>
    <property type="match status" value="1"/>
</dbReference>
<organism evidence="4 5">
    <name type="scientific">Dyella psychrodurans</name>
    <dbReference type="NCBI Taxonomy" id="1927960"/>
    <lineage>
        <taxon>Bacteria</taxon>
        <taxon>Pseudomonadati</taxon>
        <taxon>Pseudomonadota</taxon>
        <taxon>Gammaproteobacteria</taxon>
        <taxon>Lysobacterales</taxon>
        <taxon>Rhodanobacteraceae</taxon>
        <taxon>Dyella</taxon>
    </lineage>
</organism>
<proteinExistence type="predicted"/>
<dbReference type="Pfam" id="PF17918">
    <property type="entry name" value="TetR_C_15"/>
    <property type="match status" value="1"/>
</dbReference>
<dbReference type="InterPro" id="IPR050109">
    <property type="entry name" value="HTH-type_TetR-like_transc_reg"/>
</dbReference>
<dbReference type="GO" id="GO:0000976">
    <property type="term" value="F:transcription cis-regulatory region binding"/>
    <property type="evidence" value="ECO:0007669"/>
    <property type="project" value="TreeGrafter"/>
</dbReference>
<evidence type="ECO:0000256" key="2">
    <source>
        <dbReference type="PROSITE-ProRule" id="PRU00335"/>
    </source>
</evidence>
<dbReference type="PRINTS" id="PR00455">
    <property type="entry name" value="HTHTETR"/>
</dbReference>
<dbReference type="AlphaFoldDB" id="A0A370WV15"/>
<sequence length="215" mass="24392">MPKPKVTPRKRPLQARSTATVDAILQAATYILVKDGWERFTTNRVAERAGVNIASLYQYFPNKESIVVELQRRHVEKARPDAMVALRAKDSLRSLLTALIQASIDEHSTAPALHRVFAEELPRSARHTDPAREVQVRAQLKELVRPFARNVPDLDLAVFVLRTAGHAIVHEAASERPELLAHPGLVDEIVWLMERYLHRPSPRVAAKARKRETRF</sequence>
<keyword evidence="1 2" id="KW-0238">DNA-binding</keyword>
<feature type="domain" description="HTH tetR-type" evidence="3">
    <location>
        <begin position="18"/>
        <end position="78"/>
    </location>
</feature>
<evidence type="ECO:0000313" key="5">
    <source>
        <dbReference type="Proteomes" id="UP000255334"/>
    </source>
</evidence>
<dbReference type="InterPro" id="IPR009057">
    <property type="entry name" value="Homeodomain-like_sf"/>
</dbReference>
<dbReference type="PANTHER" id="PTHR30055">
    <property type="entry name" value="HTH-TYPE TRANSCRIPTIONAL REGULATOR RUTR"/>
    <property type="match status" value="1"/>
</dbReference>
<dbReference type="OrthoDB" id="9816320at2"/>
<evidence type="ECO:0000259" key="3">
    <source>
        <dbReference type="PROSITE" id="PS50977"/>
    </source>
</evidence>
<keyword evidence="5" id="KW-1185">Reference proteome</keyword>
<protein>
    <submittedName>
        <fullName evidence="4">TetR/AcrR family transcriptional regulator</fullName>
    </submittedName>
</protein>
<dbReference type="Pfam" id="PF00440">
    <property type="entry name" value="TetR_N"/>
    <property type="match status" value="1"/>
</dbReference>
<evidence type="ECO:0000313" key="4">
    <source>
        <dbReference type="EMBL" id="RDS79984.1"/>
    </source>
</evidence>
<dbReference type="PROSITE" id="PS50977">
    <property type="entry name" value="HTH_TETR_2"/>
    <property type="match status" value="1"/>
</dbReference>
<dbReference type="GO" id="GO:0003700">
    <property type="term" value="F:DNA-binding transcription factor activity"/>
    <property type="evidence" value="ECO:0007669"/>
    <property type="project" value="TreeGrafter"/>
</dbReference>
<dbReference type="PANTHER" id="PTHR30055:SF201">
    <property type="entry name" value="TRANSCRIPTIONAL REGULATORY PROTEIN"/>
    <property type="match status" value="1"/>
</dbReference>
<dbReference type="SUPFAM" id="SSF46689">
    <property type="entry name" value="Homeodomain-like"/>
    <property type="match status" value="1"/>
</dbReference>
<name>A0A370WV15_9GAMM</name>
<comment type="caution">
    <text evidence="4">The sequence shown here is derived from an EMBL/GenBank/DDBJ whole genome shotgun (WGS) entry which is preliminary data.</text>
</comment>
<dbReference type="InterPro" id="IPR001647">
    <property type="entry name" value="HTH_TetR"/>
</dbReference>
<evidence type="ECO:0000256" key="1">
    <source>
        <dbReference type="ARBA" id="ARBA00023125"/>
    </source>
</evidence>
<dbReference type="EMBL" id="QRBF01000012">
    <property type="protein sequence ID" value="RDS79984.1"/>
    <property type="molecule type" value="Genomic_DNA"/>
</dbReference>
<dbReference type="RefSeq" id="WP_115479912.1">
    <property type="nucleotide sequence ID" value="NZ_QRBF01000012.1"/>
</dbReference>
<reference evidence="4 5" key="1">
    <citation type="submission" date="2018-07" db="EMBL/GenBank/DDBJ databases">
        <title>Dyella monticola sp. nov. and Dyella psychrodurans sp. nov. isolated from monsoon evergreen broad-leaved forest soil of Dinghu Mountain, China.</title>
        <authorList>
            <person name="Gao Z."/>
            <person name="Qiu L."/>
        </authorList>
    </citation>
    <scope>NUCLEOTIDE SEQUENCE [LARGE SCALE GENOMIC DNA]</scope>
    <source>
        <strain evidence="4 5">4MSK11</strain>
    </source>
</reference>